<name>A0A512SYW7_9MICO</name>
<evidence type="ECO:0000256" key="5">
    <source>
        <dbReference type="ARBA" id="ARBA00022989"/>
    </source>
</evidence>
<comment type="caution">
    <text evidence="9">The sequence shown here is derived from an EMBL/GenBank/DDBJ whole genome shotgun (WGS) entry which is preliminary data.</text>
</comment>
<dbReference type="GO" id="GO:0005886">
    <property type="term" value="C:plasma membrane"/>
    <property type="evidence" value="ECO:0007669"/>
    <property type="project" value="UniProtKB-SubCell"/>
</dbReference>
<evidence type="ECO:0000313" key="9">
    <source>
        <dbReference type="EMBL" id="GEQ13132.1"/>
    </source>
</evidence>
<dbReference type="EMBL" id="BKBA01000003">
    <property type="protein sequence ID" value="GEQ13132.1"/>
    <property type="molecule type" value="Genomic_DNA"/>
</dbReference>
<evidence type="ECO:0000256" key="8">
    <source>
        <dbReference type="SAM" id="Phobius"/>
    </source>
</evidence>
<keyword evidence="5 8" id="KW-1133">Transmembrane helix</keyword>
<feature type="compositionally biased region" description="Acidic residues" evidence="7">
    <location>
        <begin position="149"/>
        <end position="159"/>
    </location>
</feature>
<reference evidence="9 10" key="1">
    <citation type="submission" date="2019-07" db="EMBL/GenBank/DDBJ databases">
        <title>Whole genome shotgun sequence of Knoellia locipacati NBRC 109775.</title>
        <authorList>
            <person name="Hosoyama A."/>
            <person name="Uohara A."/>
            <person name="Ohji S."/>
            <person name="Ichikawa N."/>
        </authorList>
    </citation>
    <scope>NUCLEOTIDE SEQUENCE [LARGE SCALE GENOMIC DNA]</scope>
    <source>
        <strain evidence="9 10">NBRC 109775</strain>
    </source>
</reference>
<sequence>MATNYVLIIAIVVLVACGTTLVLERSLTRILVGFVMLGNGVNLTYLVASGPSGDAPIIGMGKGEMTDPLPQAMVLTAIVITLGVTAFGLALAYRAWQLTGHDDVQDDLEDDLVRRRADLDHPSASFDDIAAGIPDEEGEDQPSPPTGVTDEELAAEIEVQDAHEERAATRSQWVDPRDRDTTRHTPAGDPTPADGERGADGRTPDEERVDAAESDPTDPDLREPAPRTTEEER</sequence>
<dbReference type="InterPro" id="IPR050601">
    <property type="entry name" value="CPA3_antiporter_subunitC"/>
</dbReference>
<dbReference type="Proteomes" id="UP000321793">
    <property type="component" value="Unassembled WGS sequence"/>
</dbReference>
<dbReference type="OrthoDB" id="9799219at2"/>
<dbReference type="PANTHER" id="PTHR34583">
    <property type="entry name" value="ANTIPORTER SUBUNIT MNHC2-RELATED"/>
    <property type="match status" value="1"/>
</dbReference>
<gene>
    <name evidence="9" type="ORF">KLO01_11790</name>
</gene>
<proteinExistence type="inferred from homology"/>
<keyword evidence="10" id="KW-1185">Reference proteome</keyword>
<comment type="similarity">
    <text evidence="2">Belongs to the CPA3 antiporters (TC 2.A.63) subunit C family.</text>
</comment>
<dbReference type="RefSeq" id="WP_147062978.1">
    <property type="nucleotide sequence ID" value="NZ_BAABDN010000001.1"/>
</dbReference>
<evidence type="ECO:0000256" key="2">
    <source>
        <dbReference type="ARBA" id="ARBA00010388"/>
    </source>
</evidence>
<dbReference type="Gene3D" id="1.10.287.3510">
    <property type="match status" value="1"/>
</dbReference>
<evidence type="ECO:0000256" key="3">
    <source>
        <dbReference type="ARBA" id="ARBA00022475"/>
    </source>
</evidence>
<feature type="compositionally biased region" description="Basic and acidic residues" evidence="7">
    <location>
        <begin position="194"/>
        <end position="211"/>
    </location>
</feature>
<feature type="transmembrane region" description="Helical" evidence="8">
    <location>
        <begin position="6"/>
        <end position="23"/>
    </location>
</feature>
<accession>A0A512SYW7</accession>
<protein>
    <submittedName>
        <fullName evidence="9">Sodium:proton antiporter</fullName>
    </submittedName>
</protein>
<evidence type="ECO:0000256" key="1">
    <source>
        <dbReference type="ARBA" id="ARBA00004651"/>
    </source>
</evidence>
<dbReference type="PANTHER" id="PTHR34583:SF2">
    <property type="entry name" value="ANTIPORTER SUBUNIT MNHC2-RELATED"/>
    <property type="match status" value="1"/>
</dbReference>
<feature type="transmembrane region" description="Helical" evidence="8">
    <location>
        <begin position="30"/>
        <end position="48"/>
    </location>
</feature>
<dbReference type="Pfam" id="PF00420">
    <property type="entry name" value="Oxidored_q2"/>
    <property type="match status" value="1"/>
</dbReference>
<dbReference type="AlphaFoldDB" id="A0A512SYW7"/>
<evidence type="ECO:0000256" key="4">
    <source>
        <dbReference type="ARBA" id="ARBA00022692"/>
    </source>
</evidence>
<keyword evidence="4 8" id="KW-0812">Transmembrane</keyword>
<organism evidence="9 10">
    <name type="scientific">Knoellia locipacati</name>
    <dbReference type="NCBI Taxonomy" id="882824"/>
    <lineage>
        <taxon>Bacteria</taxon>
        <taxon>Bacillati</taxon>
        <taxon>Actinomycetota</taxon>
        <taxon>Actinomycetes</taxon>
        <taxon>Micrococcales</taxon>
        <taxon>Intrasporangiaceae</taxon>
        <taxon>Knoellia</taxon>
    </lineage>
</organism>
<keyword evidence="3" id="KW-1003">Cell membrane</keyword>
<evidence type="ECO:0000256" key="7">
    <source>
        <dbReference type="SAM" id="MobiDB-lite"/>
    </source>
</evidence>
<feature type="region of interest" description="Disordered" evidence="7">
    <location>
        <begin position="123"/>
        <end position="233"/>
    </location>
</feature>
<feature type="transmembrane region" description="Helical" evidence="8">
    <location>
        <begin position="68"/>
        <end position="93"/>
    </location>
</feature>
<keyword evidence="6 8" id="KW-0472">Membrane</keyword>
<dbReference type="InterPro" id="IPR039428">
    <property type="entry name" value="NUOK/Mnh_C1-like"/>
</dbReference>
<comment type="subcellular location">
    <subcellularLocation>
        <location evidence="1">Cell membrane</location>
        <topology evidence="1">Multi-pass membrane protein</topology>
    </subcellularLocation>
</comment>
<feature type="compositionally biased region" description="Basic and acidic residues" evidence="7">
    <location>
        <begin position="219"/>
        <end position="233"/>
    </location>
</feature>
<evidence type="ECO:0000256" key="6">
    <source>
        <dbReference type="ARBA" id="ARBA00023136"/>
    </source>
</evidence>
<dbReference type="NCBIfam" id="NF005929">
    <property type="entry name" value="PRK07946.1"/>
    <property type="match status" value="1"/>
</dbReference>
<evidence type="ECO:0000313" key="10">
    <source>
        <dbReference type="Proteomes" id="UP000321793"/>
    </source>
</evidence>